<dbReference type="FunFam" id="2.40.40.10:FF:000005">
    <property type="entry name" value="Barwin-related endoglucanase"/>
    <property type="match status" value="1"/>
</dbReference>
<dbReference type="InterPro" id="IPR044206">
    <property type="entry name" value="EGC1/2"/>
</dbReference>
<dbReference type="PANTHER" id="PTHR47295">
    <property type="entry name" value="EG45-LIKE DOMAIN CONTAINING PROTEIN 1-RELATED"/>
    <property type="match status" value="1"/>
</dbReference>
<name>A0ABD1GY37_SALDI</name>
<organism evidence="6 7">
    <name type="scientific">Salvia divinorum</name>
    <name type="common">Maria pastora</name>
    <name type="synonym">Diviner's sage</name>
    <dbReference type="NCBI Taxonomy" id="28513"/>
    <lineage>
        <taxon>Eukaryota</taxon>
        <taxon>Viridiplantae</taxon>
        <taxon>Streptophyta</taxon>
        <taxon>Embryophyta</taxon>
        <taxon>Tracheophyta</taxon>
        <taxon>Spermatophyta</taxon>
        <taxon>Magnoliopsida</taxon>
        <taxon>eudicotyledons</taxon>
        <taxon>Gunneridae</taxon>
        <taxon>Pentapetalae</taxon>
        <taxon>asterids</taxon>
        <taxon>lamiids</taxon>
        <taxon>Lamiales</taxon>
        <taxon>Lamiaceae</taxon>
        <taxon>Nepetoideae</taxon>
        <taxon>Mentheae</taxon>
        <taxon>Salviinae</taxon>
        <taxon>Salvia</taxon>
        <taxon>Salvia subgen. Calosphace</taxon>
    </lineage>
</organism>
<evidence type="ECO:0000259" key="5">
    <source>
        <dbReference type="PROSITE" id="PS50842"/>
    </source>
</evidence>
<feature type="signal peptide" evidence="4">
    <location>
        <begin position="1"/>
        <end position="22"/>
    </location>
</feature>
<dbReference type="EMBL" id="JBEAFC010000007">
    <property type="protein sequence ID" value="KAL1548897.1"/>
    <property type="molecule type" value="Genomic_DNA"/>
</dbReference>
<proteinExistence type="predicted"/>
<dbReference type="InterPro" id="IPR009009">
    <property type="entry name" value="RlpA-like_DPBB"/>
</dbReference>
<gene>
    <name evidence="6" type="ORF">AAHA92_17074</name>
</gene>
<evidence type="ECO:0000256" key="4">
    <source>
        <dbReference type="SAM" id="SignalP"/>
    </source>
</evidence>
<dbReference type="Gene3D" id="2.40.40.10">
    <property type="entry name" value="RlpA-like domain"/>
    <property type="match status" value="1"/>
</dbReference>
<dbReference type="AlphaFoldDB" id="A0ABD1GY37"/>
<evidence type="ECO:0000256" key="1">
    <source>
        <dbReference type="ARBA" id="ARBA00004613"/>
    </source>
</evidence>
<dbReference type="CDD" id="cd22269">
    <property type="entry name" value="DPBB_EG45-like"/>
    <property type="match status" value="1"/>
</dbReference>
<sequence length="126" mass="13596">MAIARVMIVLTIASNLYLMASAKSGKATFYTDYTPSACYGNKGEGTMIAAANPSLYDNGKACGQRYKIRCTGGTNHGDKPCRKGHVRVKIVDLCPDCADDQLDLSQQAFQKIANPDAGVVRINYVK</sequence>
<evidence type="ECO:0000256" key="3">
    <source>
        <dbReference type="ARBA" id="ARBA00022729"/>
    </source>
</evidence>
<feature type="domain" description="Expansin-like EG45" evidence="5">
    <location>
        <begin position="25"/>
        <end position="126"/>
    </location>
</feature>
<dbReference type="InterPro" id="IPR007112">
    <property type="entry name" value="Expansin/allergen_DPBB_dom"/>
</dbReference>
<dbReference type="InterPro" id="IPR036908">
    <property type="entry name" value="RlpA-like_sf"/>
</dbReference>
<dbReference type="SMART" id="SM00837">
    <property type="entry name" value="DPBB_1"/>
    <property type="match status" value="1"/>
</dbReference>
<keyword evidence="3 4" id="KW-0732">Signal</keyword>
<dbReference type="GO" id="GO:0005576">
    <property type="term" value="C:extracellular region"/>
    <property type="evidence" value="ECO:0007669"/>
    <property type="project" value="UniProtKB-SubCell"/>
</dbReference>
<comment type="subcellular location">
    <subcellularLocation>
        <location evidence="1">Secreted</location>
    </subcellularLocation>
</comment>
<feature type="chain" id="PRO_5044871400" evidence="4">
    <location>
        <begin position="23"/>
        <end position="126"/>
    </location>
</feature>
<dbReference type="PANTHER" id="PTHR47295:SF14">
    <property type="entry name" value="OS06G0688300 PROTEIN"/>
    <property type="match status" value="1"/>
</dbReference>
<evidence type="ECO:0000313" key="7">
    <source>
        <dbReference type="Proteomes" id="UP001567538"/>
    </source>
</evidence>
<dbReference type="Pfam" id="PF03330">
    <property type="entry name" value="DPBB_1"/>
    <property type="match status" value="1"/>
</dbReference>
<comment type="caution">
    <text evidence="6">The sequence shown here is derived from an EMBL/GenBank/DDBJ whole genome shotgun (WGS) entry which is preliminary data.</text>
</comment>
<dbReference type="Proteomes" id="UP001567538">
    <property type="component" value="Unassembled WGS sequence"/>
</dbReference>
<evidence type="ECO:0000256" key="2">
    <source>
        <dbReference type="ARBA" id="ARBA00022525"/>
    </source>
</evidence>
<accession>A0ABD1GY37</accession>
<reference evidence="6 7" key="1">
    <citation type="submission" date="2024-06" db="EMBL/GenBank/DDBJ databases">
        <title>A chromosome level genome sequence of Diviner's sage (Salvia divinorum).</title>
        <authorList>
            <person name="Ford S.A."/>
            <person name="Ro D.-K."/>
            <person name="Ness R.W."/>
            <person name="Phillips M.A."/>
        </authorList>
    </citation>
    <scope>NUCLEOTIDE SEQUENCE [LARGE SCALE GENOMIC DNA]</scope>
    <source>
        <strain evidence="6">SAF-2024a</strain>
        <tissue evidence="6">Leaf</tissue>
    </source>
</reference>
<evidence type="ECO:0000313" key="6">
    <source>
        <dbReference type="EMBL" id="KAL1548897.1"/>
    </source>
</evidence>
<protein>
    <submittedName>
        <fullName evidence="6">EG45-like domain containing protein</fullName>
    </submittedName>
</protein>
<keyword evidence="7" id="KW-1185">Reference proteome</keyword>
<dbReference type="PROSITE" id="PS50842">
    <property type="entry name" value="EXPANSIN_EG45"/>
    <property type="match status" value="1"/>
</dbReference>
<keyword evidence="2" id="KW-0964">Secreted</keyword>
<dbReference type="SUPFAM" id="SSF50685">
    <property type="entry name" value="Barwin-like endoglucanases"/>
    <property type="match status" value="1"/>
</dbReference>